<dbReference type="InterPro" id="IPR033762">
    <property type="entry name" value="MCM_OB"/>
</dbReference>
<evidence type="ECO:0000256" key="9">
    <source>
        <dbReference type="ARBA" id="ARBA00023125"/>
    </source>
</evidence>
<evidence type="ECO:0000313" key="19">
    <source>
        <dbReference type="Proteomes" id="UP000008743"/>
    </source>
</evidence>
<keyword evidence="7" id="KW-0347">Helicase</keyword>
<dbReference type="GO" id="GO:0005634">
    <property type="term" value="C:nucleus"/>
    <property type="evidence" value="ECO:0007669"/>
    <property type="project" value="UniProtKB-SubCell"/>
</dbReference>
<dbReference type="Gene3D" id="2.40.50.140">
    <property type="entry name" value="Nucleic acid-binding proteins"/>
    <property type="match status" value="1"/>
</dbReference>
<evidence type="ECO:0000256" key="5">
    <source>
        <dbReference type="ARBA" id="ARBA00022763"/>
    </source>
</evidence>
<dbReference type="InterPro" id="IPR031327">
    <property type="entry name" value="MCM"/>
</dbReference>
<dbReference type="GO" id="GO:0005524">
    <property type="term" value="F:ATP binding"/>
    <property type="evidence" value="ECO:0007669"/>
    <property type="project" value="UniProtKB-KW"/>
</dbReference>
<dbReference type="RefSeq" id="XP_011270464.1">
    <property type="nucleotide sequence ID" value="XM_011272162.1"/>
</dbReference>
<evidence type="ECO:0000256" key="1">
    <source>
        <dbReference type="ARBA" id="ARBA00004123"/>
    </source>
</evidence>
<comment type="similarity">
    <text evidence="2 15">Belongs to the MCM family.</text>
</comment>
<organism evidence="18 19">
    <name type="scientific">Capsaspora owczarzaki (strain ATCC 30864)</name>
    <dbReference type="NCBI Taxonomy" id="595528"/>
    <lineage>
        <taxon>Eukaryota</taxon>
        <taxon>Filasterea</taxon>
        <taxon>Capsaspora</taxon>
    </lineage>
</organism>
<dbReference type="eggNOG" id="KOG0480">
    <property type="taxonomic scope" value="Eukaryota"/>
</dbReference>
<evidence type="ECO:0000259" key="17">
    <source>
        <dbReference type="PROSITE" id="PS50051"/>
    </source>
</evidence>
<dbReference type="InterPro" id="IPR003593">
    <property type="entry name" value="AAA+_ATPase"/>
</dbReference>
<dbReference type="InterPro" id="IPR012340">
    <property type="entry name" value="NA-bd_OB-fold"/>
</dbReference>
<evidence type="ECO:0000256" key="3">
    <source>
        <dbReference type="ARBA" id="ARBA00012551"/>
    </source>
</evidence>
<dbReference type="Pfam" id="PF25051">
    <property type="entry name" value="WHD_MCM8"/>
    <property type="match status" value="1"/>
</dbReference>
<comment type="subcellular location">
    <subcellularLocation>
        <location evidence="1">Nucleus</location>
    </subcellularLocation>
</comment>
<dbReference type="GO" id="GO:0000724">
    <property type="term" value="P:double-strand break repair via homologous recombination"/>
    <property type="evidence" value="ECO:0007669"/>
    <property type="project" value="UniProtKB-ARBA"/>
</dbReference>
<dbReference type="PRINTS" id="PR01657">
    <property type="entry name" value="MCMFAMILY"/>
</dbReference>
<dbReference type="SMART" id="SM00382">
    <property type="entry name" value="AAA"/>
    <property type="match status" value="1"/>
</dbReference>
<dbReference type="InterPro" id="IPR058767">
    <property type="entry name" value="MCM8_N"/>
</dbReference>
<evidence type="ECO:0000256" key="2">
    <source>
        <dbReference type="ARBA" id="ARBA00008010"/>
    </source>
</evidence>
<evidence type="ECO:0000313" key="18">
    <source>
        <dbReference type="EMBL" id="KJE94138.1"/>
    </source>
</evidence>
<dbReference type="EMBL" id="KE346366">
    <property type="protein sequence ID" value="KJE94138.1"/>
    <property type="molecule type" value="Genomic_DNA"/>
</dbReference>
<keyword evidence="6" id="KW-0378">Hydrolase</keyword>
<dbReference type="Pfam" id="PF17207">
    <property type="entry name" value="MCM_OB"/>
    <property type="match status" value="1"/>
</dbReference>
<keyword evidence="8 15" id="KW-0067">ATP-binding</keyword>
<dbReference type="OMA" id="THTVDWQ"/>
<name>A0A0D2WS20_CAPO3</name>
<accession>A0A0D2WS20</accession>
<evidence type="ECO:0000256" key="12">
    <source>
        <dbReference type="ARBA" id="ARBA00041084"/>
    </source>
</evidence>
<dbReference type="EC" id="3.6.4.12" evidence="3"/>
<proteinExistence type="inferred from homology"/>
<dbReference type="STRING" id="595528.A0A0D2WS20"/>
<evidence type="ECO:0000256" key="10">
    <source>
        <dbReference type="ARBA" id="ARBA00023204"/>
    </source>
</evidence>
<keyword evidence="19" id="KW-1185">Reference proteome</keyword>
<dbReference type="InterPro" id="IPR001208">
    <property type="entry name" value="MCM_dom"/>
</dbReference>
<evidence type="ECO:0000256" key="16">
    <source>
        <dbReference type="SAM" id="MobiDB-lite"/>
    </source>
</evidence>
<keyword evidence="11" id="KW-0539">Nucleus</keyword>
<dbReference type="InterPro" id="IPR041562">
    <property type="entry name" value="MCM_lid"/>
</dbReference>
<gene>
    <name evidence="18" type="ORF">CAOG_008824</name>
</gene>
<dbReference type="GO" id="GO:0017116">
    <property type="term" value="F:single-stranded DNA helicase activity"/>
    <property type="evidence" value="ECO:0007669"/>
    <property type="project" value="TreeGrafter"/>
</dbReference>
<dbReference type="Gene3D" id="2.20.28.10">
    <property type="match status" value="1"/>
</dbReference>
<dbReference type="GO" id="GO:0003697">
    <property type="term" value="F:single-stranded DNA binding"/>
    <property type="evidence" value="ECO:0007669"/>
    <property type="project" value="TreeGrafter"/>
</dbReference>
<dbReference type="InterPro" id="IPR027417">
    <property type="entry name" value="P-loop_NTPase"/>
</dbReference>
<evidence type="ECO:0000256" key="13">
    <source>
        <dbReference type="ARBA" id="ARBA00042306"/>
    </source>
</evidence>
<dbReference type="GO" id="GO:0042555">
    <property type="term" value="C:MCM complex"/>
    <property type="evidence" value="ECO:0007669"/>
    <property type="project" value="TreeGrafter"/>
</dbReference>
<dbReference type="AlphaFoldDB" id="A0A0D2WS20"/>
<comment type="catalytic activity">
    <reaction evidence="14">
        <text>ATP + H2O = ADP + phosphate + H(+)</text>
        <dbReference type="Rhea" id="RHEA:13065"/>
        <dbReference type="ChEBI" id="CHEBI:15377"/>
        <dbReference type="ChEBI" id="CHEBI:15378"/>
        <dbReference type="ChEBI" id="CHEBI:30616"/>
        <dbReference type="ChEBI" id="CHEBI:43474"/>
        <dbReference type="ChEBI" id="CHEBI:456216"/>
        <dbReference type="EC" id="3.6.4.12"/>
    </reaction>
</comment>
<evidence type="ECO:0000256" key="4">
    <source>
        <dbReference type="ARBA" id="ARBA00022741"/>
    </source>
</evidence>
<dbReference type="Pfam" id="PF17855">
    <property type="entry name" value="MCM_lid"/>
    <property type="match status" value="1"/>
</dbReference>
<dbReference type="OrthoDB" id="422555at2759"/>
<keyword evidence="4 15" id="KW-0547">Nucleotide-binding</keyword>
<dbReference type="PANTHER" id="PTHR11630">
    <property type="entry name" value="DNA REPLICATION LICENSING FACTOR MCM FAMILY MEMBER"/>
    <property type="match status" value="1"/>
</dbReference>
<dbReference type="PROSITE" id="PS50051">
    <property type="entry name" value="MCM_2"/>
    <property type="match status" value="1"/>
</dbReference>
<evidence type="ECO:0000256" key="6">
    <source>
        <dbReference type="ARBA" id="ARBA00022801"/>
    </source>
</evidence>
<keyword evidence="10" id="KW-0234">DNA repair</keyword>
<evidence type="ECO:0000256" key="15">
    <source>
        <dbReference type="RuleBase" id="RU004070"/>
    </source>
</evidence>
<protein>
    <recommendedName>
        <fullName evidence="12">DNA helicase MCM8</fullName>
        <ecNumber evidence="3">3.6.4.12</ecNumber>
    </recommendedName>
    <alternativeName>
        <fullName evidence="13">Minichromosome maintenance 8</fullName>
    </alternativeName>
</protein>
<dbReference type="SUPFAM" id="SSF52540">
    <property type="entry name" value="P-loop containing nucleoside triphosphate hydrolases"/>
    <property type="match status" value="1"/>
</dbReference>
<dbReference type="FunFam" id="2.20.28.10:FF:000007">
    <property type="entry name" value="DNA helicase MCM8 isoform X1"/>
    <property type="match status" value="1"/>
</dbReference>
<evidence type="ECO:0000256" key="14">
    <source>
        <dbReference type="ARBA" id="ARBA00047995"/>
    </source>
</evidence>
<keyword evidence="5" id="KW-0227">DNA damage</keyword>
<dbReference type="SUPFAM" id="SSF50249">
    <property type="entry name" value="Nucleic acid-binding proteins"/>
    <property type="match status" value="1"/>
</dbReference>
<dbReference type="Proteomes" id="UP000008743">
    <property type="component" value="Unassembled WGS sequence"/>
</dbReference>
<feature type="domain" description="MCM C-terminal AAA(+) ATPase" evidence="17">
    <location>
        <begin position="411"/>
        <end position="618"/>
    </location>
</feature>
<dbReference type="SMART" id="SM00350">
    <property type="entry name" value="MCM"/>
    <property type="match status" value="1"/>
</dbReference>
<sequence length="857" mass="94012">MSGLPQDPLGESDRDRGQWSQAQARSQSSSSHRVQQQPQQQQPQQQQQQYQPQQGNGSRAGLGHPSAAPGRASATSSAVVMDTSHGSAFGAGSGGNNSRAVPSAVTRMPVGWLLYFPNEDFEPAHPFIRPFVAFRQFFKSRRLPRDRIEARKAMTIDANELVSACLVDLPNLATDLREQPSLTLATLSLALYEVMYGEVDQDVHLHAVGNRVFARVVNVEPVSAIRSLLKSNAVGRLVSLRGTVVRVGNIKPQVVRLAFTCSKCDGTTVIALADGRYAVPSRCTTPQCRGSSFVPRRSDPDTIMVDWQTIRVQEILDDGDREAGRIPPTIECELSSDLVDACVPGDVVTVVGEVKMTSVDTGRGKRQFMFSRYVEANSVCSTKNNNGALDLLEFSLKELYAIQQIQAHEHLFHLLVNSLSPGIYGHELVKAGLLLSLFGGCQRFTNDRNRIPVRGDPHILVVGDPGLGKSQMLQAVNAIVPRGVYVCGNTTTTSGLTVTLLRDGASGDYALEAGALVLSDQGCCCIDEFDKMSSEHQALLEAMEQQSVSIAKAGIVCTLPARASIIAAANPVGGHYNKAKTVAENLRMGSALLSRFDLVFILLDKPDIEMDRLLSEHVMALHSSSNDAALRARQLQLARKLAVPGFVASPSNSQLAGSQPTQPLVERLRIAAVPDFDPIPPPLLRKYVGYARKYVHPKLTNEAASVIQEFYLALRKKHHSLDSTPITTRQLESIIRLSEARARMELREIVTADDARDVIEIMRFSMIDTNSDEVGNLDFARSQNGSGMSRKAQGKRFIAELRRISEETFNTLFSMQQLRETANLLCIRVESFPDFIQALNNENYLLKKSNGIYQLQI</sequence>
<dbReference type="Gene3D" id="3.40.50.300">
    <property type="entry name" value="P-loop containing nucleotide triphosphate hydrolases"/>
    <property type="match status" value="1"/>
</dbReference>
<dbReference type="CDD" id="cd17759">
    <property type="entry name" value="MCM8"/>
    <property type="match status" value="1"/>
</dbReference>
<evidence type="ECO:0000256" key="7">
    <source>
        <dbReference type="ARBA" id="ARBA00022806"/>
    </source>
</evidence>
<dbReference type="Pfam" id="PF00493">
    <property type="entry name" value="MCM"/>
    <property type="match status" value="1"/>
</dbReference>
<evidence type="ECO:0000256" key="8">
    <source>
        <dbReference type="ARBA" id="ARBA00022840"/>
    </source>
</evidence>
<dbReference type="InterPro" id="IPR056875">
    <property type="entry name" value="MCM8/REC_WHD"/>
</dbReference>
<evidence type="ECO:0000256" key="11">
    <source>
        <dbReference type="ARBA" id="ARBA00023242"/>
    </source>
</evidence>
<keyword evidence="9 15" id="KW-0238">DNA-binding</keyword>
<feature type="compositionally biased region" description="Low complexity" evidence="16">
    <location>
        <begin position="18"/>
        <end position="54"/>
    </location>
</feature>
<dbReference type="Pfam" id="PF26065">
    <property type="entry name" value="MCM8_N"/>
    <property type="match status" value="1"/>
</dbReference>
<dbReference type="GO" id="GO:0016787">
    <property type="term" value="F:hydrolase activity"/>
    <property type="evidence" value="ECO:0007669"/>
    <property type="project" value="UniProtKB-KW"/>
</dbReference>
<dbReference type="CDD" id="cd22247">
    <property type="entry name" value="MCM8_WHD"/>
    <property type="match status" value="1"/>
</dbReference>
<dbReference type="PANTHER" id="PTHR11630:SF47">
    <property type="entry name" value="DNA HELICASE MCM8"/>
    <property type="match status" value="1"/>
</dbReference>
<feature type="region of interest" description="Disordered" evidence="16">
    <location>
        <begin position="1"/>
        <end position="79"/>
    </location>
</feature>
<reference evidence="19" key="1">
    <citation type="submission" date="2011-02" db="EMBL/GenBank/DDBJ databases">
        <title>The Genome Sequence of Capsaspora owczarzaki ATCC 30864.</title>
        <authorList>
            <person name="Russ C."/>
            <person name="Cuomo C."/>
            <person name="Burger G."/>
            <person name="Gray M.W."/>
            <person name="Holland P.W.H."/>
            <person name="King N."/>
            <person name="Lang F.B.F."/>
            <person name="Roger A.J."/>
            <person name="Ruiz-Trillo I."/>
            <person name="Young S.K."/>
            <person name="Zeng Q."/>
            <person name="Gargeya S."/>
            <person name="Alvarado L."/>
            <person name="Berlin A."/>
            <person name="Chapman S.B."/>
            <person name="Chen Z."/>
            <person name="Freedman E."/>
            <person name="Gellesch M."/>
            <person name="Goldberg J."/>
            <person name="Griggs A."/>
            <person name="Gujja S."/>
            <person name="Heilman E."/>
            <person name="Heiman D."/>
            <person name="Howarth C."/>
            <person name="Mehta T."/>
            <person name="Neiman D."/>
            <person name="Pearson M."/>
            <person name="Roberts A."/>
            <person name="Saif S."/>
            <person name="Shea T."/>
            <person name="Shenoy N."/>
            <person name="Sisk P."/>
            <person name="Stolte C."/>
            <person name="Sykes S."/>
            <person name="White J."/>
            <person name="Yandava C."/>
            <person name="Haas B."/>
            <person name="Nusbaum C."/>
            <person name="Birren B."/>
        </authorList>
    </citation>
    <scope>NUCLEOTIDE SEQUENCE</scope>
    <source>
        <strain evidence="19">ATCC 30864</strain>
    </source>
</reference>
<dbReference type="PhylomeDB" id="A0A0D2WS20"/>
<dbReference type="InParanoid" id="A0A0D2WS20"/>